<feature type="active site" description="Proton donor" evidence="1">
    <location>
        <position position="129"/>
    </location>
</feature>
<dbReference type="AlphaFoldDB" id="A0A1G2CGK7"/>
<dbReference type="CDD" id="cd00438">
    <property type="entry name" value="cupin_RmlC"/>
    <property type="match status" value="1"/>
</dbReference>
<dbReference type="STRING" id="1798650.A2945_02655"/>
<accession>A0A1G2CGK7</accession>
<dbReference type="SUPFAM" id="SSF51182">
    <property type="entry name" value="RmlC-like cupins"/>
    <property type="match status" value="1"/>
</dbReference>
<evidence type="ECO:0000256" key="2">
    <source>
        <dbReference type="PIRSR" id="PIRSR600888-3"/>
    </source>
</evidence>
<evidence type="ECO:0000256" key="1">
    <source>
        <dbReference type="PIRSR" id="PIRSR600888-1"/>
    </source>
</evidence>
<name>A0A1G2CGK7_9BACT</name>
<gene>
    <name evidence="3" type="ORF">A2945_02655</name>
</gene>
<dbReference type="Proteomes" id="UP000178880">
    <property type="component" value="Unassembled WGS sequence"/>
</dbReference>
<dbReference type="GO" id="GO:0008830">
    <property type="term" value="F:dTDP-4-dehydrorhamnose 3,5-epimerase activity"/>
    <property type="evidence" value="ECO:0007669"/>
    <property type="project" value="InterPro"/>
</dbReference>
<dbReference type="EMBL" id="MHLA01000013">
    <property type="protein sequence ID" value="OGY99869.1"/>
    <property type="molecule type" value="Genomic_DNA"/>
</dbReference>
<dbReference type="Pfam" id="PF00908">
    <property type="entry name" value="dTDP_sugar_isom"/>
    <property type="match status" value="1"/>
</dbReference>
<dbReference type="InterPro" id="IPR011051">
    <property type="entry name" value="RmlC_Cupin_sf"/>
</dbReference>
<dbReference type="Gene3D" id="2.60.120.10">
    <property type="entry name" value="Jelly Rolls"/>
    <property type="match status" value="1"/>
</dbReference>
<feature type="active site" description="Proton acceptor" evidence="1">
    <location>
        <position position="62"/>
    </location>
</feature>
<dbReference type="PANTHER" id="PTHR21047:SF2">
    <property type="entry name" value="THYMIDINE DIPHOSPHO-4-KETO-RHAMNOSE 3,5-EPIMERASE"/>
    <property type="match status" value="1"/>
</dbReference>
<dbReference type="GO" id="GO:0005829">
    <property type="term" value="C:cytosol"/>
    <property type="evidence" value="ECO:0007669"/>
    <property type="project" value="TreeGrafter"/>
</dbReference>
<sequence length="172" mass="20305">MTQFVKTKLDGVILIKPEAHEDFRGSYTETYNEELYKKNGVAVHFVADDYSVSSKHVLRGLHGDDKTWKLIDCRHGRFYFVVLSVDEKSPQYGEWESFTLSDSNRWQVLVPPKFANGHLALTDKIVFHYKQSEYYDPKGQFTIRYDDPKFKIWWPVKNPILSWRDEEGKYVS</sequence>
<dbReference type="GO" id="GO:0000271">
    <property type="term" value="P:polysaccharide biosynthetic process"/>
    <property type="evidence" value="ECO:0007669"/>
    <property type="project" value="TreeGrafter"/>
</dbReference>
<dbReference type="InterPro" id="IPR000888">
    <property type="entry name" value="RmlC-like"/>
</dbReference>
<organism evidence="3 4">
    <name type="scientific">Candidatus Liptonbacteria bacterium RIFCSPLOWO2_01_FULL_52_25</name>
    <dbReference type="NCBI Taxonomy" id="1798650"/>
    <lineage>
        <taxon>Bacteria</taxon>
        <taxon>Candidatus Liptoniibacteriota</taxon>
    </lineage>
</organism>
<protein>
    <submittedName>
        <fullName evidence="3">dTDP-4-dehydrorhamnose 3,5-epimerase</fullName>
    </submittedName>
</protein>
<feature type="site" description="Participates in a stacking interaction with the thymidine ring of dTDP-4-oxo-6-deoxyglucose" evidence="2">
    <location>
        <position position="135"/>
    </location>
</feature>
<evidence type="ECO:0000313" key="3">
    <source>
        <dbReference type="EMBL" id="OGY99869.1"/>
    </source>
</evidence>
<dbReference type="PANTHER" id="PTHR21047">
    <property type="entry name" value="DTDP-6-DEOXY-D-GLUCOSE-3,5 EPIMERASE"/>
    <property type="match status" value="1"/>
</dbReference>
<reference evidence="3 4" key="1">
    <citation type="journal article" date="2016" name="Nat. Commun.">
        <title>Thousands of microbial genomes shed light on interconnected biogeochemical processes in an aquifer system.</title>
        <authorList>
            <person name="Anantharaman K."/>
            <person name="Brown C.T."/>
            <person name="Hug L.A."/>
            <person name="Sharon I."/>
            <person name="Castelle C.J."/>
            <person name="Probst A.J."/>
            <person name="Thomas B.C."/>
            <person name="Singh A."/>
            <person name="Wilkins M.J."/>
            <person name="Karaoz U."/>
            <person name="Brodie E.L."/>
            <person name="Williams K.H."/>
            <person name="Hubbard S.S."/>
            <person name="Banfield J.F."/>
        </authorList>
    </citation>
    <scope>NUCLEOTIDE SEQUENCE [LARGE SCALE GENOMIC DNA]</scope>
</reference>
<evidence type="ECO:0000313" key="4">
    <source>
        <dbReference type="Proteomes" id="UP000178880"/>
    </source>
</evidence>
<dbReference type="InterPro" id="IPR014710">
    <property type="entry name" value="RmlC-like_jellyroll"/>
</dbReference>
<proteinExistence type="predicted"/>
<comment type="caution">
    <text evidence="3">The sequence shown here is derived from an EMBL/GenBank/DDBJ whole genome shotgun (WGS) entry which is preliminary data.</text>
</comment>